<feature type="region of interest" description="Disordered" evidence="1">
    <location>
        <begin position="289"/>
        <end position="313"/>
    </location>
</feature>
<feature type="domain" description="VWFA" evidence="2">
    <location>
        <begin position="439"/>
        <end position="588"/>
    </location>
</feature>
<evidence type="ECO:0000259" key="2">
    <source>
        <dbReference type="PROSITE" id="PS50234"/>
    </source>
</evidence>
<feature type="compositionally biased region" description="Basic and acidic residues" evidence="1">
    <location>
        <begin position="297"/>
        <end position="309"/>
    </location>
</feature>
<comment type="caution">
    <text evidence="3">The sequence shown here is derived from an EMBL/GenBank/DDBJ whole genome shotgun (WGS) entry which is preliminary data.</text>
</comment>
<dbReference type="PROSITE" id="PS50234">
    <property type="entry name" value="VWFA"/>
    <property type="match status" value="1"/>
</dbReference>
<name>A0A2V2LJG8_9RHOB</name>
<dbReference type="SMART" id="SM00327">
    <property type="entry name" value="VWA"/>
    <property type="match status" value="1"/>
</dbReference>
<dbReference type="RefSeq" id="WP_109810984.1">
    <property type="nucleotide sequence ID" value="NZ_QGKU01000028.1"/>
</dbReference>
<dbReference type="OrthoDB" id="9758211at2"/>
<dbReference type="EMBL" id="QGKU01000028">
    <property type="protein sequence ID" value="PWR03356.1"/>
    <property type="molecule type" value="Genomic_DNA"/>
</dbReference>
<dbReference type="SUPFAM" id="SSF53300">
    <property type="entry name" value="vWA-like"/>
    <property type="match status" value="1"/>
</dbReference>
<dbReference type="InterPro" id="IPR002035">
    <property type="entry name" value="VWF_A"/>
</dbReference>
<accession>A0A2V2LJG8</accession>
<dbReference type="InterPro" id="IPR036465">
    <property type="entry name" value="vWFA_dom_sf"/>
</dbReference>
<dbReference type="PANTHER" id="PTHR41248">
    <property type="entry name" value="NORD PROTEIN"/>
    <property type="match status" value="1"/>
</dbReference>
<sequence>MHLLDLMEPEETVGNLWHDVASRIGAEVSYPEASVTLASVRPSLAVLFRSLGGAPGVELSESAATLVRHRLPLRRKLGAERDHEWLARFDGERLALPPFLATFPERGLNRAAYFWLTALAACSDIATFDFAVDGSALDCARIRANMAAADAAYAACPGLRQSYAQMARICSQTRPEVLRPAHEAAMENAILDQLCGAAPKTALTPAPVTRGYMPAAPVPIWLRFANPGSGSAAGDEEADPAAPPPNAAYTSRKLGERRDQDQQNRKDSFIIHRFESILSWVESMNINRSVDDDDDENAQKAADDQDRITLSKQNRKAATRLRLHLDLSPTDAEHEALAGEHTYPEWNHRSRSYMPGHCRVLEAPARSGGMPFVPNARRMREVRRQFEALRPRRILQPRQVDGSELDLDALLTARADLAATGRGSDRIWQSARQTERDLSVAFLIDTSRSTEAAIGDTSVIEVAREAMAALAGGIDAAGDRLGIWGFSSLRRDRVFLTCCKEFDVPMSADITANIGALSPGHYTRLGAAIRHASAQLADQPSARKLLIVLTDGKPNDLDHYEGQHGIEDSHMAVREARNAGQSLHGIIIDEDGQDWFARIFGRGGFTLLPHPERLTRALPDIYRTLTLES</sequence>
<dbReference type="Gene3D" id="3.40.50.410">
    <property type="entry name" value="von Willebrand factor, type A domain"/>
    <property type="match status" value="1"/>
</dbReference>
<gene>
    <name evidence="3" type="ORF">DKT77_06885</name>
</gene>
<feature type="region of interest" description="Disordered" evidence="1">
    <location>
        <begin position="229"/>
        <end position="267"/>
    </location>
</feature>
<reference evidence="3 4" key="1">
    <citation type="submission" date="2018-05" db="EMBL/GenBank/DDBJ databases">
        <title>Rhodobacteraceae gen. nov., sp. nov. isolated from sea water.</title>
        <authorList>
            <person name="Ren Y."/>
        </authorList>
    </citation>
    <scope>NUCLEOTIDE SEQUENCE [LARGE SCALE GENOMIC DNA]</scope>
    <source>
        <strain evidence="3 4">TG-679</strain>
    </source>
</reference>
<keyword evidence="4" id="KW-1185">Reference proteome</keyword>
<dbReference type="CDD" id="cd01454">
    <property type="entry name" value="vWA_norD_type"/>
    <property type="match status" value="1"/>
</dbReference>
<feature type="compositionally biased region" description="Basic and acidic residues" evidence="1">
    <location>
        <begin position="253"/>
        <end position="267"/>
    </location>
</feature>
<evidence type="ECO:0000256" key="1">
    <source>
        <dbReference type="SAM" id="MobiDB-lite"/>
    </source>
</evidence>
<evidence type="ECO:0000313" key="4">
    <source>
        <dbReference type="Proteomes" id="UP000245680"/>
    </source>
</evidence>
<dbReference type="PANTHER" id="PTHR41248:SF1">
    <property type="entry name" value="NORD PROTEIN"/>
    <property type="match status" value="1"/>
</dbReference>
<dbReference type="Pfam" id="PF13519">
    <property type="entry name" value="VWA_2"/>
    <property type="match status" value="1"/>
</dbReference>
<evidence type="ECO:0000313" key="3">
    <source>
        <dbReference type="EMBL" id="PWR03356.1"/>
    </source>
</evidence>
<dbReference type="InterPro" id="IPR051928">
    <property type="entry name" value="NorD/CobT"/>
</dbReference>
<proteinExistence type="predicted"/>
<dbReference type="AlphaFoldDB" id="A0A2V2LJG8"/>
<dbReference type="Proteomes" id="UP000245680">
    <property type="component" value="Unassembled WGS sequence"/>
</dbReference>
<organism evidence="3 4">
    <name type="scientific">Meridianimarinicoccus roseus</name>
    <dbReference type="NCBI Taxonomy" id="2072018"/>
    <lineage>
        <taxon>Bacteria</taxon>
        <taxon>Pseudomonadati</taxon>
        <taxon>Pseudomonadota</taxon>
        <taxon>Alphaproteobacteria</taxon>
        <taxon>Rhodobacterales</taxon>
        <taxon>Paracoccaceae</taxon>
        <taxon>Meridianimarinicoccus</taxon>
    </lineage>
</organism>
<protein>
    <submittedName>
        <fullName evidence="3">NorD nitric oxide reductase activation protein</fullName>
    </submittedName>
</protein>